<dbReference type="InterPro" id="IPR013057">
    <property type="entry name" value="AA_transpt_TM"/>
</dbReference>
<keyword evidence="10" id="KW-1185">Reference proteome</keyword>
<dbReference type="GO" id="GO:0006865">
    <property type="term" value="P:amino acid transport"/>
    <property type="evidence" value="ECO:0007669"/>
    <property type="project" value="UniProtKB-KW"/>
</dbReference>
<proteinExistence type="predicted"/>
<evidence type="ECO:0000256" key="4">
    <source>
        <dbReference type="ARBA" id="ARBA00022989"/>
    </source>
</evidence>
<evidence type="ECO:0000256" key="5">
    <source>
        <dbReference type="ARBA" id="ARBA00023136"/>
    </source>
</evidence>
<feature type="domain" description="Amino acid transporter transmembrane" evidence="8">
    <location>
        <begin position="28"/>
        <end position="97"/>
    </location>
</feature>
<name>A0AAD2AJH0_9LAMI</name>
<dbReference type="GO" id="GO:0045492">
    <property type="term" value="P:xylan biosynthetic process"/>
    <property type="evidence" value="ECO:0007669"/>
    <property type="project" value="InterPro"/>
</dbReference>
<sequence length="418" mass="47401">MRNQDMIDQLPVHNKDLENWLPVTASRKAKWWYSAFHNITATVGAGVLGLPFAVSQLGWIPGIIGITISWLVTLYSFWQLIDLHEAVPGKRFGRYSESSFSSPQHNASLKSVIPPVISANSHDSKDCSTLSLAPTCTKISPSLAHALVHYVTLNITPQQTFKEISVSLRVLEKKSPCNFLVFGLGHDSLMWTALNHGGRTVFLEEDKSWIEQIKKQLPTLESYHVSYDTKVTQADELMEIGMREECKVVEDPRFSKCKLALKGLPSEMYDIDWDLIMVDAPTGYFDGAPGRMSAIYTAGLMARNKEMGETDVFVHDVDRVVEDNFSKSFLCEGYLQEQEGRIRHFTIPSHRTRLVGKVKKDLLTSATWRVGPQEEDKEKFNDGKLSVTNQPATTPMMHVPVSWQEGLQKRRRWRRLPH</sequence>
<evidence type="ECO:0000259" key="8">
    <source>
        <dbReference type="Pfam" id="PF01490"/>
    </source>
</evidence>
<feature type="transmembrane region" description="Helical" evidence="7">
    <location>
        <begin position="59"/>
        <end position="81"/>
    </location>
</feature>
<keyword evidence="3" id="KW-0029">Amino-acid transport</keyword>
<evidence type="ECO:0000256" key="3">
    <source>
        <dbReference type="ARBA" id="ARBA00022970"/>
    </source>
</evidence>
<gene>
    <name evidence="9" type="ORF">FPE_LOCUS34135</name>
</gene>
<dbReference type="EMBL" id="OU503057">
    <property type="protein sequence ID" value="CAI9786705.1"/>
    <property type="molecule type" value="Genomic_DNA"/>
</dbReference>
<comment type="subcellular location">
    <subcellularLocation>
        <location evidence="1">Golgi apparatus membrane</location>
        <topology evidence="1">Single-pass membrane protein</topology>
    </subcellularLocation>
</comment>
<dbReference type="Pfam" id="PF01490">
    <property type="entry name" value="Aa_trans"/>
    <property type="match status" value="1"/>
</dbReference>
<dbReference type="AlphaFoldDB" id="A0AAD2AJH0"/>
<organism evidence="9 10">
    <name type="scientific">Fraxinus pennsylvanica</name>
    <dbReference type="NCBI Taxonomy" id="56036"/>
    <lineage>
        <taxon>Eukaryota</taxon>
        <taxon>Viridiplantae</taxon>
        <taxon>Streptophyta</taxon>
        <taxon>Embryophyta</taxon>
        <taxon>Tracheophyta</taxon>
        <taxon>Spermatophyta</taxon>
        <taxon>Magnoliopsida</taxon>
        <taxon>eudicotyledons</taxon>
        <taxon>Gunneridae</taxon>
        <taxon>Pentapetalae</taxon>
        <taxon>asterids</taxon>
        <taxon>lamiids</taxon>
        <taxon>Lamiales</taxon>
        <taxon>Oleaceae</taxon>
        <taxon>Oleeae</taxon>
        <taxon>Fraxinus</taxon>
    </lineage>
</organism>
<dbReference type="PANTHER" id="PTHR31444">
    <property type="entry name" value="OS11G0490100 PROTEIN"/>
    <property type="match status" value="1"/>
</dbReference>
<dbReference type="InterPro" id="IPR006514">
    <property type="entry name" value="IRX15/GXM/AGM"/>
</dbReference>
<evidence type="ECO:0000256" key="2">
    <source>
        <dbReference type="ARBA" id="ARBA00022692"/>
    </source>
</evidence>
<evidence type="ECO:0000256" key="7">
    <source>
        <dbReference type="SAM" id="Phobius"/>
    </source>
</evidence>
<keyword evidence="4 7" id="KW-1133">Transmembrane helix</keyword>
<evidence type="ECO:0000256" key="1">
    <source>
        <dbReference type="ARBA" id="ARBA00004194"/>
    </source>
</evidence>
<feature type="compositionally biased region" description="Basic and acidic residues" evidence="6">
    <location>
        <begin position="373"/>
        <end position="382"/>
    </location>
</feature>
<keyword evidence="3" id="KW-0813">Transport</keyword>
<feature type="transmembrane region" description="Helical" evidence="7">
    <location>
        <begin position="31"/>
        <end position="53"/>
    </location>
</feature>
<dbReference type="Proteomes" id="UP000834106">
    <property type="component" value="Chromosome 22"/>
</dbReference>
<evidence type="ECO:0000256" key="6">
    <source>
        <dbReference type="SAM" id="MobiDB-lite"/>
    </source>
</evidence>
<dbReference type="GO" id="GO:0000139">
    <property type="term" value="C:Golgi membrane"/>
    <property type="evidence" value="ECO:0007669"/>
    <property type="project" value="UniProtKB-SubCell"/>
</dbReference>
<evidence type="ECO:0000313" key="10">
    <source>
        <dbReference type="Proteomes" id="UP000834106"/>
    </source>
</evidence>
<accession>A0AAD2AJH0</accession>
<feature type="region of interest" description="Disordered" evidence="6">
    <location>
        <begin position="373"/>
        <end position="393"/>
    </location>
</feature>
<reference evidence="9" key="1">
    <citation type="submission" date="2023-05" db="EMBL/GenBank/DDBJ databases">
        <authorList>
            <person name="Huff M."/>
        </authorList>
    </citation>
    <scope>NUCLEOTIDE SEQUENCE</scope>
</reference>
<keyword evidence="2 7" id="KW-0812">Transmembrane</keyword>
<keyword evidence="5 7" id="KW-0472">Membrane</keyword>
<protein>
    <recommendedName>
        <fullName evidence="8">Amino acid transporter transmembrane domain-containing protein</fullName>
    </recommendedName>
</protein>
<dbReference type="NCBIfam" id="TIGR01627">
    <property type="entry name" value="A_thal_3515"/>
    <property type="match status" value="1"/>
</dbReference>
<evidence type="ECO:0000313" key="9">
    <source>
        <dbReference type="EMBL" id="CAI9786705.1"/>
    </source>
</evidence>
<dbReference type="Pfam" id="PF21729">
    <property type="entry name" value="IRX15_IRX15L_GXM"/>
    <property type="match status" value="1"/>
</dbReference>